<keyword evidence="3" id="KW-1185">Reference proteome</keyword>
<feature type="compositionally biased region" description="Basic and acidic residues" evidence="1">
    <location>
        <begin position="11"/>
        <end position="28"/>
    </location>
</feature>
<dbReference type="EMBL" id="JAOTOJ010000007">
    <property type="protein sequence ID" value="KAK9398769.1"/>
    <property type="molecule type" value="Genomic_DNA"/>
</dbReference>
<accession>A0AAW1B9M9</accession>
<dbReference type="AlphaFoldDB" id="A0AAW1B9M9"/>
<proteinExistence type="predicted"/>
<evidence type="ECO:0000256" key="1">
    <source>
        <dbReference type="SAM" id="MobiDB-lite"/>
    </source>
</evidence>
<sequence length="149" mass="17122">MAPEAVISNPDKAEEGVELRGTRSRSENMKSENEDHLYLDYFGLAVVLRYIVQKTYEADPSKKGVVELLGFKRTCLKACAEISEWTRLCEISIPLAVENFLKVSPNQRQNIPKEILQFENKLGEPFCCHVFIIFWLPGRNTKITYYSCL</sequence>
<organism evidence="2 3">
    <name type="scientific">Crotalus adamanteus</name>
    <name type="common">Eastern diamondback rattlesnake</name>
    <dbReference type="NCBI Taxonomy" id="8729"/>
    <lineage>
        <taxon>Eukaryota</taxon>
        <taxon>Metazoa</taxon>
        <taxon>Chordata</taxon>
        <taxon>Craniata</taxon>
        <taxon>Vertebrata</taxon>
        <taxon>Euteleostomi</taxon>
        <taxon>Lepidosauria</taxon>
        <taxon>Squamata</taxon>
        <taxon>Bifurcata</taxon>
        <taxon>Unidentata</taxon>
        <taxon>Episquamata</taxon>
        <taxon>Toxicofera</taxon>
        <taxon>Serpentes</taxon>
        <taxon>Colubroidea</taxon>
        <taxon>Viperidae</taxon>
        <taxon>Crotalinae</taxon>
        <taxon>Crotalus</taxon>
    </lineage>
</organism>
<dbReference type="GO" id="GO:0005737">
    <property type="term" value="C:cytoplasm"/>
    <property type="evidence" value="ECO:0007669"/>
    <property type="project" value="TreeGrafter"/>
</dbReference>
<evidence type="ECO:0000313" key="3">
    <source>
        <dbReference type="Proteomes" id="UP001474421"/>
    </source>
</evidence>
<dbReference type="Proteomes" id="UP001474421">
    <property type="component" value="Unassembled WGS sequence"/>
</dbReference>
<dbReference type="PANTHER" id="PTHR13369">
    <property type="match status" value="1"/>
</dbReference>
<name>A0AAW1B9M9_CROAD</name>
<comment type="caution">
    <text evidence="2">The sequence shown here is derived from an EMBL/GenBank/DDBJ whole genome shotgun (WGS) entry which is preliminary data.</text>
</comment>
<protein>
    <submittedName>
        <fullName evidence="2">Glutathione S-transferase C-terminal domain-containing protein</fullName>
    </submittedName>
</protein>
<reference evidence="2 3" key="1">
    <citation type="journal article" date="2024" name="Proc. Natl. Acad. Sci. U.S.A.">
        <title>The genetic regulatory architecture and epigenomic basis for age-related changes in rattlesnake venom.</title>
        <authorList>
            <person name="Hogan M.P."/>
            <person name="Holding M.L."/>
            <person name="Nystrom G.S."/>
            <person name="Colston T.J."/>
            <person name="Bartlett D.A."/>
            <person name="Mason A.J."/>
            <person name="Ellsworth S.A."/>
            <person name="Rautsaw R.M."/>
            <person name="Lawrence K.C."/>
            <person name="Strickland J.L."/>
            <person name="He B."/>
            <person name="Fraser P."/>
            <person name="Margres M.J."/>
            <person name="Gilbert D.M."/>
            <person name="Gibbs H.L."/>
            <person name="Parkinson C.L."/>
            <person name="Rokyta D.R."/>
        </authorList>
    </citation>
    <scope>NUCLEOTIDE SEQUENCE [LARGE SCALE GENOMIC DNA]</scope>
    <source>
        <strain evidence="2">DRR0105</strain>
    </source>
</reference>
<gene>
    <name evidence="2" type="ORF">NXF25_013738</name>
</gene>
<dbReference type="PANTHER" id="PTHR13369:SF0">
    <property type="entry name" value="GLUTATHIONE S-TRANSFERASE C-TERMINAL DOMAIN-CONTAINING PROTEIN"/>
    <property type="match status" value="1"/>
</dbReference>
<evidence type="ECO:0000313" key="2">
    <source>
        <dbReference type="EMBL" id="KAK9398769.1"/>
    </source>
</evidence>
<feature type="region of interest" description="Disordered" evidence="1">
    <location>
        <begin position="1"/>
        <end position="28"/>
    </location>
</feature>